<dbReference type="Pfam" id="PF13712">
    <property type="entry name" value="Glyco_tranf_2_5"/>
    <property type="match status" value="1"/>
</dbReference>
<proteinExistence type="predicted"/>
<reference evidence="4 5" key="1">
    <citation type="submission" date="2018-08" db="EMBL/GenBank/DDBJ databases">
        <title>A genome reference for cultivated species of the human gut microbiota.</title>
        <authorList>
            <person name="Zou Y."/>
            <person name="Xue W."/>
            <person name="Luo G."/>
        </authorList>
    </citation>
    <scope>NUCLEOTIDE SEQUENCE [LARGE SCALE GENOMIC DNA]</scope>
    <source>
        <strain evidence="3 4">AM37-1AC</strain>
        <strain evidence="2 5">AM43-11</strain>
    </source>
</reference>
<accession>A0A413SC90</accession>
<evidence type="ECO:0000313" key="2">
    <source>
        <dbReference type="EMBL" id="RHA64710.1"/>
    </source>
</evidence>
<evidence type="ECO:0000313" key="4">
    <source>
        <dbReference type="Proteomes" id="UP000283513"/>
    </source>
</evidence>
<dbReference type="Proteomes" id="UP000284465">
    <property type="component" value="Unassembled WGS sequence"/>
</dbReference>
<protein>
    <recommendedName>
        <fullName evidence="1">Streptomycin biosynthesis protein StrF domain-containing protein</fullName>
    </recommendedName>
</protein>
<dbReference type="EMBL" id="QSFP01000029">
    <property type="protein sequence ID" value="RHA64710.1"/>
    <property type="molecule type" value="Genomic_DNA"/>
</dbReference>
<evidence type="ECO:0000259" key="1">
    <source>
        <dbReference type="Pfam" id="PF13712"/>
    </source>
</evidence>
<feature type="domain" description="Streptomycin biosynthesis protein StrF" evidence="1">
    <location>
        <begin position="9"/>
        <end position="219"/>
    </location>
</feature>
<name>A0A413SC90_9FIRM</name>
<gene>
    <name evidence="3" type="ORF">DW856_18355</name>
    <name evidence="2" type="ORF">DW927_17425</name>
</gene>
<dbReference type="InterPro" id="IPR059123">
    <property type="entry name" value="StrF_dom"/>
</dbReference>
<dbReference type="Gene3D" id="3.90.550.10">
    <property type="entry name" value="Spore Coat Polysaccharide Biosynthesis Protein SpsA, Chain A"/>
    <property type="match status" value="1"/>
</dbReference>
<organism evidence="2 5">
    <name type="scientific">Roseburia intestinalis</name>
    <dbReference type="NCBI Taxonomy" id="166486"/>
    <lineage>
        <taxon>Bacteria</taxon>
        <taxon>Bacillati</taxon>
        <taxon>Bacillota</taxon>
        <taxon>Clostridia</taxon>
        <taxon>Lachnospirales</taxon>
        <taxon>Lachnospiraceae</taxon>
        <taxon>Roseburia</taxon>
    </lineage>
</organism>
<evidence type="ECO:0000313" key="5">
    <source>
        <dbReference type="Proteomes" id="UP000284465"/>
    </source>
</evidence>
<dbReference type="AlphaFoldDB" id="A0A413SC90"/>
<sequence>MSMNDKKIAFIICTNNNLYYEECVRYINELIIPTGYLIDIIAIKDADNILCGYNAGMASCDAKYKVYLHQDTFILYQNFLKDTINIFENNSTIGMIGVLGTTKLPENANCYLSWNIGKVAAYDGISLNSTDFLYQTNALPYISVEAIDGMLMMTQYDLPWREDILSGWDFYDISQSLEMRYNGYTVVVPYQETEWCYHDNGVANLSNYDIERQKIINAYPSIFNISVDASQQNELQSKLTLWHNIYQDLINLFNKKEYSELVKAISNIRDKEILHTHIRELINLMDIYVLEHTNHTPHSIYFSGTPWEQIYDLYLYTHFIVIRLGYQKSDDRYNDFFQLLINQKLSVIAVHFIAMHSLKDGSNTLQYLLDWNSNDL</sequence>
<dbReference type="InterPro" id="IPR029044">
    <property type="entry name" value="Nucleotide-diphossugar_trans"/>
</dbReference>
<evidence type="ECO:0000313" key="3">
    <source>
        <dbReference type="EMBL" id="RHC12839.1"/>
    </source>
</evidence>
<dbReference type="EMBL" id="QSHO01000025">
    <property type="protein sequence ID" value="RHC12839.1"/>
    <property type="molecule type" value="Genomic_DNA"/>
</dbReference>
<comment type="caution">
    <text evidence="2">The sequence shown here is derived from an EMBL/GenBank/DDBJ whole genome shotgun (WGS) entry which is preliminary data.</text>
</comment>
<dbReference type="Proteomes" id="UP000283513">
    <property type="component" value="Unassembled WGS sequence"/>
</dbReference>